<feature type="compositionally biased region" description="Basic and acidic residues" evidence="1">
    <location>
        <begin position="19"/>
        <end position="33"/>
    </location>
</feature>
<evidence type="ECO:0000256" key="1">
    <source>
        <dbReference type="SAM" id="MobiDB-lite"/>
    </source>
</evidence>
<feature type="region of interest" description="Disordered" evidence="1">
    <location>
        <begin position="61"/>
        <end position="92"/>
    </location>
</feature>
<dbReference type="Proteomes" id="UP000887565">
    <property type="component" value="Unplaced"/>
</dbReference>
<organism evidence="2 3">
    <name type="scientific">Romanomermis culicivorax</name>
    <name type="common">Nematode worm</name>
    <dbReference type="NCBI Taxonomy" id="13658"/>
    <lineage>
        <taxon>Eukaryota</taxon>
        <taxon>Metazoa</taxon>
        <taxon>Ecdysozoa</taxon>
        <taxon>Nematoda</taxon>
        <taxon>Enoplea</taxon>
        <taxon>Dorylaimia</taxon>
        <taxon>Mermithida</taxon>
        <taxon>Mermithoidea</taxon>
        <taxon>Mermithidae</taxon>
        <taxon>Romanomermis</taxon>
    </lineage>
</organism>
<evidence type="ECO:0000313" key="2">
    <source>
        <dbReference type="Proteomes" id="UP000887565"/>
    </source>
</evidence>
<proteinExistence type="predicted"/>
<feature type="region of interest" description="Disordered" evidence="1">
    <location>
        <begin position="1"/>
        <end position="33"/>
    </location>
</feature>
<sequence length="92" mass="10749">MGQFGDHFIPGSGIQNHLSRNDQRYQKSGHREKLSFRRTIMRSNHRKYLFRSGFKRRYGPGYAKIPLDGGRPRPAPRPLHLGRQLARSQIHV</sequence>
<name>A0A915L1H7_ROMCU</name>
<evidence type="ECO:0000313" key="3">
    <source>
        <dbReference type="WBParaSite" id="nRc.2.0.1.t43608-RA"/>
    </source>
</evidence>
<protein>
    <submittedName>
        <fullName evidence="3">Uncharacterized protein</fullName>
    </submittedName>
</protein>
<dbReference type="AlphaFoldDB" id="A0A915L1H7"/>
<reference evidence="3" key="1">
    <citation type="submission" date="2022-11" db="UniProtKB">
        <authorList>
            <consortium name="WormBaseParasite"/>
        </authorList>
    </citation>
    <scope>IDENTIFICATION</scope>
</reference>
<accession>A0A915L1H7</accession>
<keyword evidence="2" id="KW-1185">Reference proteome</keyword>
<dbReference type="WBParaSite" id="nRc.2.0.1.t43608-RA">
    <property type="protein sequence ID" value="nRc.2.0.1.t43608-RA"/>
    <property type="gene ID" value="nRc.2.0.1.g43608"/>
</dbReference>